<protein>
    <submittedName>
        <fullName evidence="3">Amidohydrolase</fullName>
    </submittedName>
</protein>
<dbReference type="Pfam" id="PF07687">
    <property type="entry name" value="M20_dimer"/>
    <property type="match status" value="1"/>
</dbReference>
<proteinExistence type="predicted"/>
<reference evidence="4" key="1">
    <citation type="journal article" date="2019" name="Int. J. Syst. Evol. Microbiol.">
        <title>The Global Catalogue of Microorganisms (GCM) 10K type strain sequencing project: providing services to taxonomists for standard genome sequencing and annotation.</title>
        <authorList>
            <consortium name="The Broad Institute Genomics Platform"/>
            <consortium name="The Broad Institute Genome Sequencing Center for Infectious Disease"/>
            <person name="Wu L."/>
            <person name="Ma J."/>
        </authorList>
    </citation>
    <scope>NUCLEOTIDE SEQUENCE [LARGE SCALE GENOMIC DNA]</scope>
    <source>
        <strain evidence="4">KCTC 52239</strain>
    </source>
</reference>
<dbReference type="PANTHER" id="PTHR11014">
    <property type="entry name" value="PEPTIDASE M20 FAMILY MEMBER"/>
    <property type="match status" value="1"/>
</dbReference>
<dbReference type="PANTHER" id="PTHR11014:SF169">
    <property type="entry name" value="CLAN MH, FAMILY M20, PEPTIDASE T-LIKE METALLOPEPTIDASE"/>
    <property type="match status" value="1"/>
</dbReference>
<gene>
    <name evidence="3" type="ORF">ACFOD7_06845</name>
</gene>
<evidence type="ECO:0000259" key="2">
    <source>
        <dbReference type="Pfam" id="PF07687"/>
    </source>
</evidence>
<dbReference type="SUPFAM" id="SSF55031">
    <property type="entry name" value="Bacterial exopeptidase dimerisation domain"/>
    <property type="match status" value="1"/>
</dbReference>
<sequence>MTITAGVPLPTDADIEVLTRLRHDLHRHPELSGQERRTAATIAAFLRETVPDRIITGIGGHGVAAIYDSGRPGPRVLLRCELDGLPIADLADVPHRSTVAGQGHQCGHDGHMAMVSSMALVLGRRRPSRGAVILMYQPAEEDGSGARAVVGDLAFAALRPDHAFAIHNMPGIPLGRVLIKDGPVCCASRGMMLRLTGRTAHASQPETGVSPMAAVARLMTGLAALASPPGTATGDPGFTLVTVTHATMGVPAFGVAPGEASLFATLRTLTDDGMARLVDRAEALAREVARDEGLALEIGHADVFVTTENDAHAASVVRRALDRIGLPHEPGLLPMRASEDFGQFGHGARAAIMLLGAGEDRPALHNPDYDFPDGLIPVGARIHAAILAEIGLFEDA</sequence>
<dbReference type="RefSeq" id="WP_207469929.1">
    <property type="nucleotide sequence ID" value="NZ_JAFNAW010000035.1"/>
</dbReference>
<dbReference type="InterPro" id="IPR011650">
    <property type="entry name" value="Peptidase_M20_dimer"/>
</dbReference>
<feature type="domain" description="Peptidase M20 dimerisation" evidence="2">
    <location>
        <begin position="190"/>
        <end position="290"/>
    </location>
</feature>
<organism evidence="3 4">
    <name type="scientific">Paracoccus fontiphilus</name>
    <dbReference type="NCBI Taxonomy" id="1815556"/>
    <lineage>
        <taxon>Bacteria</taxon>
        <taxon>Pseudomonadati</taxon>
        <taxon>Pseudomonadota</taxon>
        <taxon>Alphaproteobacteria</taxon>
        <taxon>Rhodobacterales</taxon>
        <taxon>Paracoccaceae</taxon>
        <taxon>Paracoccus</taxon>
    </lineage>
</organism>
<dbReference type="Gene3D" id="3.30.70.360">
    <property type="match status" value="1"/>
</dbReference>
<dbReference type="PIRSF" id="PIRSF005962">
    <property type="entry name" value="Pept_M20D_amidohydro"/>
    <property type="match status" value="1"/>
</dbReference>
<dbReference type="Gene3D" id="3.40.630.10">
    <property type="entry name" value="Zn peptidases"/>
    <property type="match status" value="1"/>
</dbReference>
<dbReference type="InterPro" id="IPR036264">
    <property type="entry name" value="Bact_exopeptidase_dim_dom"/>
</dbReference>
<dbReference type="Proteomes" id="UP001595557">
    <property type="component" value="Unassembled WGS sequence"/>
</dbReference>
<dbReference type="InterPro" id="IPR002933">
    <property type="entry name" value="Peptidase_M20"/>
</dbReference>
<name>A0ABV7IDH3_9RHOB</name>
<dbReference type="NCBIfam" id="TIGR01891">
    <property type="entry name" value="amidohydrolases"/>
    <property type="match status" value="1"/>
</dbReference>
<evidence type="ECO:0000313" key="4">
    <source>
        <dbReference type="Proteomes" id="UP001595557"/>
    </source>
</evidence>
<keyword evidence="1" id="KW-0378">Hydrolase</keyword>
<keyword evidence="4" id="KW-1185">Reference proteome</keyword>
<evidence type="ECO:0000313" key="3">
    <source>
        <dbReference type="EMBL" id="MFC3167761.1"/>
    </source>
</evidence>
<evidence type="ECO:0000256" key="1">
    <source>
        <dbReference type="ARBA" id="ARBA00022801"/>
    </source>
</evidence>
<dbReference type="InterPro" id="IPR017439">
    <property type="entry name" value="Amidohydrolase"/>
</dbReference>
<comment type="caution">
    <text evidence="3">The sequence shown here is derived from an EMBL/GenBank/DDBJ whole genome shotgun (WGS) entry which is preliminary data.</text>
</comment>
<accession>A0ABV7IDH3</accession>
<dbReference type="EMBL" id="JBHRTE010000030">
    <property type="protein sequence ID" value="MFC3167761.1"/>
    <property type="molecule type" value="Genomic_DNA"/>
</dbReference>
<dbReference type="SUPFAM" id="SSF53187">
    <property type="entry name" value="Zn-dependent exopeptidases"/>
    <property type="match status" value="1"/>
</dbReference>
<dbReference type="Pfam" id="PF01546">
    <property type="entry name" value="Peptidase_M20"/>
    <property type="match status" value="1"/>
</dbReference>